<feature type="region of interest" description="Disordered" evidence="1">
    <location>
        <begin position="28"/>
        <end position="60"/>
    </location>
</feature>
<evidence type="ECO:0000313" key="3">
    <source>
        <dbReference type="Proteomes" id="UP001344658"/>
    </source>
</evidence>
<organism evidence="2 3">
    <name type="scientific">Actinacidiphila polyblastidii</name>
    <dbReference type="NCBI Taxonomy" id="3110430"/>
    <lineage>
        <taxon>Bacteria</taxon>
        <taxon>Bacillati</taxon>
        <taxon>Actinomycetota</taxon>
        <taxon>Actinomycetes</taxon>
        <taxon>Kitasatosporales</taxon>
        <taxon>Streptomycetaceae</taxon>
        <taxon>Actinacidiphila</taxon>
    </lineage>
</organism>
<name>A0ABU7P5Z9_9ACTN</name>
<evidence type="ECO:0000256" key="1">
    <source>
        <dbReference type="SAM" id="MobiDB-lite"/>
    </source>
</evidence>
<sequence length="60" mass="6080">MHVPAVGEQRLGQSSGMVAARVPGAVRTARSSSATRVTVGDELPAGRYGSGDRTAARRGG</sequence>
<keyword evidence="3" id="KW-1185">Reference proteome</keyword>
<dbReference type="EMBL" id="JAZEWV010000001">
    <property type="protein sequence ID" value="MEE4540532.1"/>
    <property type="molecule type" value="Genomic_DNA"/>
</dbReference>
<proteinExistence type="predicted"/>
<gene>
    <name evidence="2" type="ORF">V2S66_00940</name>
</gene>
<evidence type="ECO:0000313" key="2">
    <source>
        <dbReference type="EMBL" id="MEE4540532.1"/>
    </source>
</evidence>
<comment type="caution">
    <text evidence="2">The sequence shown here is derived from an EMBL/GenBank/DDBJ whole genome shotgun (WGS) entry which is preliminary data.</text>
</comment>
<protein>
    <submittedName>
        <fullName evidence="2">Uncharacterized protein</fullName>
    </submittedName>
</protein>
<dbReference type="Proteomes" id="UP001344658">
    <property type="component" value="Unassembled WGS sequence"/>
</dbReference>
<accession>A0ABU7P5Z9</accession>
<reference evidence="2 3" key="1">
    <citation type="submission" date="2023-12" db="EMBL/GenBank/DDBJ databases">
        <title>Streptomyces sp. V4-01.</title>
        <authorList>
            <person name="Somphong A."/>
            <person name="Phongsopitanun W."/>
        </authorList>
    </citation>
    <scope>NUCLEOTIDE SEQUENCE [LARGE SCALE GENOMIC DNA]</scope>
    <source>
        <strain evidence="2 3">V4-01</strain>
    </source>
</reference>
<dbReference type="RefSeq" id="WP_330792323.1">
    <property type="nucleotide sequence ID" value="NZ_JAZEWV010000001.1"/>
</dbReference>